<evidence type="ECO:0000313" key="3">
    <source>
        <dbReference type="Proteomes" id="UP000016933"/>
    </source>
</evidence>
<protein>
    <recommendedName>
        <fullName evidence="1">AB hydrolase-1 domain-containing protein</fullName>
    </recommendedName>
</protein>
<name>N1PR17_DOTSN</name>
<dbReference type="PANTHER" id="PTHR45763">
    <property type="entry name" value="HYDROLASE, ALPHA/BETA FOLD FAMILY PROTEIN, EXPRESSED-RELATED"/>
    <property type="match status" value="1"/>
</dbReference>
<dbReference type="Gene3D" id="3.40.50.1820">
    <property type="entry name" value="alpha/beta hydrolase"/>
    <property type="match status" value="1"/>
</dbReference>
<dbReference type="HOGENOM" id="CLU_020336_49_0_1"/>
<reference evidence="3" key="1">
    <citation type="journal article" date="2012" name="PLoS Genet.">
        <title>The genomes of the fungal plant pathogens Cladosporium fulvum and Dothistroma septosporum reveal adaptation to different hosts and lifestyles but also signatures of common ancestry.</title>
        <authorList>
            <person name="de Wit P.J.G.M."/>
            <person name="van der Burgt A."/>
            <person name="Oekmen B."/>
            <person name="Stergiopoulos I."/>
            <person name="Abd-Elsalam K.A."/>
            <person name="Aerts A.L."/>
            <person name="Bahkali A.H."/>
            <person name="Beenen H.G."/>
            <person name="Chettri P."/>
            <person name="Cox M.P."/>
            <person name="Datema E."/>
            <person name="de Vries R.P."/>
            <person name="Dhillon B."/>
            <person name="Ganley A.R."/>
            <person name="Griffiths S.A."/>
            <person name="Guo Y."/>
            <person name="Hamelin R.C."/>
            <person name="Henrissat B."/>
            <person name="Kabir M.S."/>
            <person name="Jashni M.K."/>
            <person name="Kema G."/>
            <person name="Klaubauf S."/>
            <person name="Lapidus A."/>
            <person name="Levasseur A."/>
            <person name="Lindquist E."/>
            <person name="Mehrabi R."/>
            <person name="Ohm R.A."/>
            <person name="Owen T.J."/>
            <person name="Salamov A."/>
            <person name="Schwelm A."/>
            <person name="Schijlen E."/>
            <person name="Sun H."/>
            <person name="van den Burg H.A."/>
            <person name="van Ham R.C.H.J."/>
            <person name="Zhang S."/>
            <person name="Goodwin S.B."/>
            <person name="Grigoriev I.V."/>
            <person name="Collemare J."/>
            <person name="Bradshaw R.E."/>
        </authorList>
    </citation>
    <scope>NUCLEOTIDE SEQUENCE [LARGE SCALE GENOMIC DNA]</scope>
    <source>
        <strain evidence="3">NZE10 / CBS 128990</strain>
    </source>
</reference>
<gene>
    <name evidence="2" type="ORF">DOTSEDRAFT_70052</name>
</gene>
<dbReference type="PANTHER" id="PTHR45763:SF46">
    <property type="entry name" value="AB HYDROLASE-1 DOMAIN-CONTAINING PROTEIN"/>
    <property type="match status" value="1"/>
</dbReference>
<dbReference type="InterPro" id="IPR029058">
    <property type="entry name" value="AB_hydrolase_fold"/>
</dbReference>
<proteinExistence type="predicted"/>
<dbReference type="InterPro" id="IPR000073">
    <property type="entry name" value="AB_hydrolase_1"/>
</dbReference>
<organism evidence="2 3">
    <name type="scientific">Dothistroma septosporum (strain NZE10 / CBS 128990)</name>
    <name type="common">Red band needle blight fungus</name>
    <name type="synonym">Mycosphaerella pini</name>
    <dbReference type="NCBI Taxonomy" id="675120"/>
    <lineage>
        <taxon>Eukaryota</taxon>
        <taxon>Fungi</taxon>
        <taxon>Dikarya</taxon>
        <taxon>Ascomycota</taxon>
        <taxon>Pezizomycotina</taxon>
        <taxon>Dothideomycetes</taxon>
        <taxon>Dothideomycetidae</taxon>
        <taxon>Mycosphaerellales</taxon>
        <taxon>Mycosphaerellaceae</taxon>
        <taxon>Dothistroma</taxon>
    </lineage>
</organism>
<dbReference type="Proteomes" id="UP000016933">
    <property type="component" value="Unassembled WGS sequence"/>
</dbReference>
<dbReference type="eggNOG" id="ENOG502QS8H">
    <property type="taxonomic scope" value="Eukaryota"/>
</dbReference>
<keyword evidence="3" id="KW-1185">Reference proteome</keyword>
<dbReference type="STRING" id="675120.N1PR17"/>
<dbReference type="OMA" id="WTHAEPI"/>
<dbReference type="OrthoDB" id="294702at2759"/>
<evidence type="ECO:0000259" key="1">
    <source>
        <dbReference type="Pfam" id="PF00561"/>
    </source>
</evidence>
<dbReference type="EMBL" id="KB446537">
    <property type="protein sequence ID" value="EME45891.1"/>
    <property type="molecule type" value="Genomic_DNA"/>
</dbReference>
<reference evidence="2 3" key="2">
    <citation type="journal article" date="2012" name="PLoS Pathog.">
        <title>Diverse lifestyles and strategies of plant pathogenesis encoded in the genomes of eighteen Dothideomycetes fungi.</title>
        <authorList>
            <person name="Ohm R.A."/>
            <person name="Feau N."/>
            <person name="Henrissat B."/>
            <person name="Schoch C.L."/>
            <person name="Horwitz B.A."/>
            <person name="Barry K.W."/>
            <person name="Condon B.J."/>
            <person name="Copeland A.C."/>
            <person name="Dhillon B."/>
            <person name="Glaser F."/>
            <person name="Hesse C.N."/>
            <person name="Kosti I."/>
            <person name="LaButti K."/>
            <person name="Lindquist E.A."/>
            <person name="Lucas S."/>
            <person name="Salamov A.A."/>
            <person name="Bradshaw R.E."/>
            <person name="Ciuffetti L."/>
            <person name="Hamelin R.C."/>
            <person name="Kema G.H.J."/>
            <person name="Lawrence C."/>
            <person name="Scott J.A."/>
            <person name="Spatafora J.W."/>
            <person name="Turgeon B.G."/>
            <person name="de Wit P.J.G.M."/>
            <person name="Zhong S."/>
            <person name="Goodwin S.B."/>
            <person name="Grigoriev I.V."/>
        </authorList>
    </citation>
    <scope>NUCLEOTIDE SEQUENCE [LARGE SCALE GENOMIC DNA]</scope>
    <source>
        <strain evidence="3">NZE10 / CBS 128990</strain>
    </source>
</reference>
<feature type="domain" description="AB hydrolase-1" evidence="1">
    <location>
        <begin position="85"/>
        <end position="202"/>
    </location>
</feature>
<accession>N1PR17</accession>
<dbReference type="AlphaFoldDB" id="N1PR17"/>
<evidence type="ECO:0000313" key="2">
    <source>
        <dbReference type="EMBL" id="EME45891.1"/>
    </source>
</evidence>
<dbReference type="SUPFAM" id="SSF53474">
    <property type="entry name" value="alpha/beta-Hydrolases"/>
    <property type="match status" value="1"/>
</dbReference>
<dbReference type="Pfam" id="PF00561">
    <property type="entry name" value="Abhydrolase_1"/>
    <property type="match status" value="1"/>
</dbReference>
<sequence length="361" mass="40852">MAWPDYIDIKLTASIIVLLSLSYKVYSAQNSDTETAAKAKELGKVLRTQLGSKCRFRLDNDSSATVTLSDGRRLGYAEYGQPDGKPIIMLHGMPGSRLEMAWHDEHAKKIGARIIGVDRPGVGWSSPHPGRTLRSFADDVAHLAEHLELEHFAVIGTSGGGPYVMACAAYLPADKLKAVANVCGIGDVQTFKSIGMGWPNWLGYRYAIHWTPWLFRWHARNWPVNRTQLSEEERLETWIKDIESPSTPPKDLEAWAASDGVDFLRLSLVTGREFVKDGYDTLVQDAKLLGSKWEFRVEDIRSDLPMHLWFGKQDKNVSGYHGVEIAKRFRGEAKLHYLDETHLSLQIKYHEQIFDDLLTEW</sequence>